<gene>
    <name evidence="1" type="ORF">WQE_19834</name>
</gene>
<sequence>MTGSSEIEVLRAALKEAEDELCSLGDTLVNDGWDTATISHTLHVVRIAAYGTDGAGRSLSDFEAARKVLHNVRAAEAANSK</sequence>
<dbReference type="EMBL" id="AKAU01000102">
    <property type="protein sequence ID" value="EIM99283.1"/>
    <property type="molecule type" value="Genomic_DNA"/>
</dbReference>
<organism evidence="1 2">
    <name type="scientific">Paraburkholderia hospita</name>
    <dbReference type="NCBI Taxonomy" id="169430"/>
    <lineage>
        <taxon>Bacteria</taxon>
        <taxon>Pseudomonadati</taxon>
        <taxon>Pseudomonadota</taxon>
        <taxon>Betaproteobacteria</taxon>
        <taxon>Burkholderiales</taxon>
        <taxon>Burkholderiaceae</taxon>
        <taxon>Paraburkholderia</taxon>
    </lineage>
</organism>
<comment type="caution">
    <text evidence="1">The sequence shown here is derived from an EMBL/GenBank/DDBJ whole genome shotgun (WGS) entry which is preliminary data.</text>
</comment>
<dbReference type="Proteomes" id="UP000004980">
    <property type="component" value="Unassembled WGS sequence"/>
</dbReference>
<name>A0ABN0FKG9_9BURK</name>
<reference evidence="1 2" key="1">
    <citation type="journal article" date="2012" name="J. Bacteriol.">
        <title>Draft Genome Sequence of the Soil Bacterium Burkholderia terrae Strain BS001, Which Interacts with Fungal Surface Structures.</title>
        <authorList>
            <person name="Nazir R."/>
            <person name="Hansen M.A."/>
            <person name="Sorensen S."/>
            <person name="van Elsas J.D."/>
        </authorList>
    </citation>
    <scope>NUCLEOTIDE SEQUENCE [LARGE SCALE GENOMIC DNA]</scope>
    <source>
        <strain evidence="1 2">BS001</strain>
    </source>
</reference>
<keyword evidence="2" id="KW-1185">Reference proteome</keyword>
<protein>
    <submittedName>
        <fullName evidence="1">Uncharacterized protein</fullName>
    </submittedName>
</protein>
<evidence type="ECO:0000313" key="2">
    <source>
        <dbReference type="Proteomes" id="UP000004980"/>
    </source>
</evidence>
<accession>A0ABN0FKG9</accession>
<proteinExistence type="predicted"/>
<evidence type="ECO:0000313" key="1">
    <source>
        <dbReference type="EMBL" id="EIM99283.1"/>
    </source>
</evidence>